<dbReference type="InterPro" id="IPR041614">
    <property type="entry name" value="DprA_WH"/>
</dbReference>
<dbReference type="Proteomes" id="UP000027015">
    <property type="component" value="Unassembled WGS sequence"/>
</dbReference>
<dbReference type="InterPro" id="IPR003488">
    <property type="entry name" value="DprA"/>
</dbReference>
<keyword evidence="5" id="KW-1185">Reference proteome</keyword>
<dbReference type="Gene3D" id="1.10.10.10">
    <property type="entry name" value="Winged helix-like DNA-binding domain superfamily/Winged helix DNA-binding domain"/>
    <property type="match status" value="1"/>
</dbReference>
<dbReference type="Pfam" id="PF21102">
    <property type="entry name" value="DprA_N"/>
    <property type="match status" value="1"/>
</dbReference>
<accession>A0A067WGM9</accession>
<evidence type="ECO:0000313" key="4">
    <source>
        <dbReference type="EMBL" id="KEC55057.1"/>
    </source>
</evidence>
<dbReference type="HOGENOM" id="CLU_029601_1_1_5"/>
<gene>
    <name evidence="4" type="ORF">O9A_00937</name>
</gene>
<dbReference type="STRING" id="1134510.O9A_00937"/>
<dbReference type="PATRIC" id="fig|1134510.3.peg.1072"/>
<organism evidence="4 5">
    <name type="scientific">Bartonella koehlerae C-29</name>
    <dbReference type="NCBI Taxonomy" id="1134510"/>
    <lineage>
        <taxon>Bacteria</taxon>
        <taxon>Pseudomonadati</taxon>
        <taxon>Pseudomonadota</taxon>
        <taxon>Alphaproteobacteria</taxon>
        <taxon>Hyphomicrobiales</taxon>
        <taxon>Bartonellaceae</taxon>
        <taxon>Bartonella</taxon>
    </lineage>
</organism>
<feature type="domain" description="Smf/DprA SLOG" evidence="2">
    <location>
        <begin position="93"/>
        <end position="300"/>
    </location>
</feature>
<reference evidence="4 5" key="1">
    <citation type="submission" date="2012-04" db="EMBL/GenBank/DDBJ databases">
        <title>The Genome Sequence of Bartonella koehlerae C-29.</title>
        <authorList>
            <consortium name="The Broad Institute Genome Sequencing Platform"/>
            <consortium name="The Broad Institute Genome Sequencing Center for Infectious Disease"/>
            <person name="Feldgarden M."/>
            <person name="Kirby J."/>
            <person name="Kosoy M."/>
            <person name="Birtles R."/>
            <person name="Probert W.S."/>
            <person name="Chiaraviglio L."/>
            <person name="Walker B."/>
            <person name="Young S.K."/>
            <person name="Zeng Q."/>
            <person name="Gargeya S."/>
            <person name="Fitzgerald M."/>
            <person name="Haas B."/>
            <person name="Abouelleil A."/>
            <person name="Alvarado L."/>
            <person name="Arachchi H.M."/>
            <person name="Berlin A.M."/>
            <person name="Chapman S.B."/>
            <person name="Goldberg J."/>
            <person name="Griggs A."/>
            <person name="Gujja S."/>
            <person name="Hansen M."/>
            <person name="Howarth C."/>
            <person name="Imamovic A."/>
            <person name="Larimer J."/>
            <person name="McCowen C."/>
            <person name="Montmayeur A."/>
            <person name="Murphy C."/>
            <person name="Neiman D."/>
            <person name="Pearson M."/>
            <person name="Priest M."/>
            <person name="Roberts A."/>
            <person name="Saif S."/>
            <person name="Shea T."/>
            <person name="Sisk P."/>
            <person name="Sykes S."/>
            <person name="Wortman J."/>
            <person name="Nusbaum C."/>
            <person name="Birren B."/>
        </authorList>
    </citation>
    <scope>NUCLEOTIDE SEQUENCE [LARGE SCALE GENOMIC DNA]</scope>
    <source>
        <strain evidence="4 5">C-29</strain>
    </source>
</reference>
<dbReference type="PANTHER" id="PTHR43022">
    <property type="entry name" value="PROTEIN SMF"/>
    <property type="match status" value="1"/>
</dbReference>
<comment type="caution">
    <text evidence="4">The sequence shown here is derived from an EMBL/GenBank/DDBJ whole genome shotgun (WGS) entry which is preliminary data.</text>
</comment>
<feature type="domain" description="DprA winged helix" evidence="3">
    <location>
        <begin position="345"/>
        <end position="394"/>
    </location>
</feature>
<dbReference type="eggNOG" id="COG0758">
    <property type="taxonomic scope" value="Bacteria"/>
</dbReference>
<comment type="similarity">
    <text evidence="1">Belongs to the DprA/Smf family.</text>
</comment>
<evidence type="ECO:0000313" key="5">
    <source>
        <dbReference type="Proteomes" id="UP000027015"/>
    </source>
</evidence>
<name>A0A067WGM9_9HYPH</name>
<proteinExistence type="inferred from homology"/>
<dbReference type="InterPro" id="IPR036388">
    <property type="entry name" value="WH-like_DNA-bd_sf"/>
</dbReference>
<dbReference type="InterPro" id="IPR057666">
    <property type="entry name" value="DrpA_SLOG"/>
</dbReference>
<dbReference type="Pfam" id="PF17782">
    <property type="entry name" value="WHD_DprA"/>
    <property type="match status" value="1"/>
</dbReference>
<evidence type="ECO:0000259" key="2">
    <source>
        <dbReference type="Pfam" id="PF02481"/>
    </source>
</evidence>
<dbReference type="PANTHER" id="PTHR43022:SF1">
    <property type="entry name" value="PROTEIN SMF"/>
    <property type="match status" value="1"/>
</dbReference>
<dbReference type="Pfam" id="PF02481">
    <property type="entry name" value="DNA_processg_A"/>
    <property type="match status" value="1"/>
</dbReference>
<dbReference type="Gene3D" id="3.40.50.450">
    <property type="match status" value="1"/>
</dbReference>
<sequence>MGKKAKLGRKTGANKGILLTDRQRLNWLRLLRSANIGAVSFRNLIDHYKTAENALAALPELSRKGGLSTSIRIATLEEAEKEMQEAERLGIRFVGIGEPDYPRFLKVTEASPPLIAIKGNVSVFEKPSVGIVGSRNASASGKKLAAQFAHFLGNAGFAIISGLARGIDSIAHQASLQTGTVAVMASGIDHIYPPENKKLHEDIITNGGAIISEMPIGWKPRAIDFPRRNRIIAGLSLGLLVVEAALRSGSLITARQAAEMGRLTFAIPGSPLDPRSVGTNNLLKDGALLTTHPSDIIETLTPLIPTPTNLQLNFFEETPSLQLEKGCFNSPDEKNSTPSCVVGKEERRAVLSALSTTPIDLDTLSTHSGVPLSNLYLLLIELELAGKLIRHSGGYVSLSNFDLLQEPPHY</sequence>
<protein>
    <submittedName>
        <fullName evidence="4">DNA protecting protein DprA</fullName>
    </submittedName>
</protein>
<dbReference type="AlphaFoldDB" id="A0A067WGM9"/>
<dbReference type="NCBIfam" id="TIGR00732">
    <property type="entry name" value="dprA"/>
    <property type="match status" value="1"/>
</dbReference>
<dbReference type="GO" id="GO:0009294">
    <property type="term" value="P:DNA-mediated transformation"/>
    <property type="evidence" value="ECO:0007669"/>
    <property type="project" value="InterPro"/>
</dbReference>
<dbReference type="SUPFAM" id="SSF102405">
    <property type="entry name" value="MCP/YpsA-like"/>
    <property type="match status" value="1"/>
</dbReference>
<evidence type="ECO:0000256" key="1">
    <source>
        <dbReference type="ARBA" id="ARBA00006525"/>
    </source>
</evidence>
<evidence type="ECO:0000259" key="3">
    <source>
        <dbReference type="Pfam" id="PF17782"/>
    </source>
</evidence>
<dbReference type="EMBL" id="AHPL01000008">
    <property type="protein sequence ID" value="KEC55057.1"/>
    <property type="molecule type" value="Genomic_DNA"/>
</dbReference>